<protein>
    <submittedName>
        <fullName evidence="1">Uncharacterized protein</fullName>
    </submittedName>
</protein>
<dbReference type="Proteomes" id="UP000693682">
    <property type="component" value="Segment"/>
</dbReference>
<evidence type="ECO:0000313" key="1">
    <source>
        <dbReference type="EMBL" id="QWY81890.1"/>
    </source>
</evidence>
<reference evidence="1" key="1">
    <citation type="submission" date="2021-04" db="EMBL/GenBank/DDBJ databases">
        <authorList>
            <person name="Ulbrich M."/>
            <person name="Aldana K.S."/>
            <person name="Brown J.W."/>
            <person name="Campbell D.M."/>
            <person name="Chai A.E."/>
            <person name="Dalson K.A."/>
            <person name="Dembinski E."/>
            <person name="Gomez D.E."/>
            <person name="Gupta K."/>
            <person name="Guyot M."/>
            <person name="Hocutt K.M."/>
            <person name="Holsinger J.M."/>
            <person name="Ibarra L.A."/>
            <person name="Jeon T.-Y."/>
            <person name="Mackenzie M."/>
            <person name="Marquez I.-P.P."/>
            <person name="Mathenge R.W."/>
            <person name="Mo B.F."/>
            <person name="Nelson S."/>
            <person name="Zepeda J."/>
            <person name="Zhang L.J."/>
            <person name="Ngo R."/>
            <person name="Tse V.Y."/>
            <person name="Garlena R.A."/>
            <person name="Russell D.A."/>
            <person name="Pope W.H."/>
            <person name="Jacobs-Sera D."/>
            <person name="Hatfull G.F."/>
            <person name="Reddi K."/>
            <person name="Moberg-Parker J."/>
            <person name="Freise A.C."/>
        </authorList>
    </citation>
    <scope>NUCLEOTIDE SEQUENCE</scope>
</reference>
<proteinExistence type="predicted"/>
<name>A0A8F3IMT6_9CAUD</name>
<evidence type="ECO:0000313" key="2">
    <source>
        <dbReference type="Proteomes" id="UP000693682"/>
    </source>
</evidence>
<sequence>MSPTQLLGAIEQAERDLLATKVEAARLQREANAKHREARHKRDALADLYASALVLTGD</sequence>
<gene>
    <name evidence="1" type="primary">67</name>
    <name evidence="1" type="ORF">SEA_HONK_67</name>
</gene>
<organism evidence="1 2">
    <name type="scientific">Microbacterium phage Honk</name>
    <dbReference type="NCBI Taxonomy" id="2836095"/>
    <lineage>
        <taxon>Viruses</taxon>
        <taxon>Duplodnaviria</taxon>
        <taxon>Heunggongvirae</taxon>
        <taxon>Uroviricota</taxon>
        <taxon>Caudoviricetes</taxon>
        <taxon>Casidaviridae</taxon>
        <taxon>Honkvirus</taxon>
        <taxon>Honkvirus honk</taxon>
    </lineage>
</organism>
<accession>A0A8F3IMT6</accession>
<keyword evidence="2" id="KW-1185">Reference proteome</keyword>
<dbReference type="EMBL" id="MW862981">
    <property type="protein sequence ID" value="QWY81890.1"/>
    <property type="molecule type" value="Genomic_DNA"/>
</dbReference>